<name>A0AAD5SB51_9FUNG</name>
<evidence type="ECO:0000256" key="3">
    <source>
        <dbReference type="ARBA" id="ARBA00022448"/>
    </source>
</evidence>
<feature type="chain" id="PRO_5041900771" evidence="6">
    <location>
        <begin position="24"/>
        <end position="158"/>
    </location>
</feature>
<dbReference type="GO" id="GO:0012505">
    <property type="term" value="C:endomembrane system"/>
    <property type="evidence" value="ECO:0007669"/>
    <property type="project" value="UniProtKB-SubCell"/>
</dbReference>
<dbReference type="Pfam" id="PF01217">
    <property type="entry name" value="Clat_adaptor_s"/>
    <property type="match status" value="1"/>
</dbReference>
<dbReference type="AlphaFoldDB" id="A0AAD5SB51"/>
<protein>
    <submittedName>
        <fullName evidence="8">AP-1 complex subunit sigma-2</fullName>
    </submittedName>
</protein>
<evidence type="ECO:0000256" key="1">
    <source>
        <dbReference type="ARBA" id="ARBA00004308"/>
    </source>
</evidence>
<dbReference type="Proteomes" id="UP001212841">
    <property type="component" value="Unassembled WGS sequence"/>
</dbReference>
<evidence type="ECO:0000256" key="4">
    <source>
        <dbReference type="ARBA" id="ARBA00022927"/>
    </source>
</evidence>
<keyword evidence="9" id="KW-1185">Reference proteome</keyword>
<evidence type="ECO:0000259" key="7">
    <source>
        <dbReference type="Pfam" id="PF01217"/>
    </source>
</evidence>
<dbReference type="InterPro" id="IPR022775">
    <property type="entry name" value="AP_mu_sigma_su"/>
</dbReference>
<keyword evidence="3" id="KW-0813">Transport</keyword>
<keyword evidence="6" id="KW-0732">Signal</keyword>
<sequence>MAGRSCLLHKLLGLLQFPGRTKGTSSAMVSLNEKTKITNEAVTLILARKPSMCNILEYKEQKLIYRRYASLFFCASVDFNDNELITLEIIHRYVQLLDEYFGNVCELDIVYGMQDAYVILDEVLVGGELQESSKKAVMSHIRKVKSRTDFSLQINNKI</sequence>
<evidence type="ECO:0000313" key="9">
    <source>
        <dbReference type="Proteomes" id="UP001212841"/>
    </source>
</evidence>
<dbReference type="InterPro" id="IPR016635">
    <property type="entry name" value="AP_complex_ssu"/>
</dbReference>
<evidence type="ECO:0000256" key="6">
    <source>
        <dbReference type="SAM" id="SignalP"/>
    </source>
</evidence>
<evidence type="ECO:0000313" key="8">
    <source>
        <dbReference type="EMBL" id="KAJ3051206.1"/>
    </source>
</evidence>
<evidence type="ECO:0000256" key="5">
    <source>
        <dbReference type="ARBA" id="ARBA00023136"/>
    </source>
</evidence>
<dbReference type="PANTHER" id="PTHR11753">
    <property type="entry name" value="ADAPTOR COMPLEXES SMALL SUBUNIT FAMILY"/>
    <property type="match status" value="1"/>
</dbReference>
<comment type="similarity">
    <text evidence="2">Belongs to the adaptor complexes small subunit family.</text>
</comment>
<organism evidence="8 9">
    <name type="scientific">Rhizophlyctis rosea</name>
    <dbReference type="NCBI Taxonomy" id="64517"/>
    <lineage>
        <taxon>Eukaryota</taxon>
        <taxon>Fungi</taxon>
        <taxon>Fungi incertae sedis</taxon>
        <taxon>Chytridiomycota</taxon>
        <taxon>Chytridiomycota incertae sedis</taxon>
        <taxon>Chytridiomycetes</taxon>
        <taxon>Rhizophlyctidales</taxon>
        <taxon>Rhizophlyctidaceae</taxon>
        <taxon>Rhizophlyctis</taxon>
    </lineage>
</organism>
<comment type="caution">
    <text evidence="8">The sequence shown here is derived from an EMBL/GenBank/DDBJ whole genome shotgun (WGS) entry which is preliminary data.</text>
</comment>
<dbReference type="GO" id="GO:0015031">
    <property type="term" value="P:protein transport"/>
    <property type="evidence" value="ECO:0007669"/>
    <property type="project" value="UniProtKB-KW"/>
</dbReference>
<keyword evidence="4" id="KW-0653">Protein transport</keyword>
<gene>
    <name evidence="8" type="primary">AP1S2</name>
    <name evidence="8" type="ORF">HK097_007823</name>
</gene>
<feature type="domain" description="AP complex mu/sigma subunit" evidence="7">
    <location>
        <begin position="29"/>
        <end position="144"/>
    </location>
</feature>
<evidence type="ECO:0000256" key="2">
    <source>
        <dbReference type="ARBA" id="ARBA00006972"/>
    </source>
</evidence>
<dbReference type="Gene3D" id="3.30.450.60">
    <property type="match status" value="1"/>
</dbReference>
<dbReference type="InterPro" id="IPR011012">
    <property type="entry name" value="Longin-like_dom_sf"/>
</dbReference>
<accession>A0AAD5SB51</accession>
<dbReference type="EMBL" id="JADGJD010000422">
    <property type="protein sequence ID" value="KAJ3051206.1"/>
    <property type="molecule type" value="Genomic_DNA"/>
</dbReference>
<feature type="signal peptide" evidence="6">
    <location>
        <begin position="1"/>
        <end position="23"/>
    </location>
</feature>
<proteinExistence type="inferred from homology"/>
<keyword evidence="5" id="KW-0472">Membrane</keyword>
<reference evidence="8" key="1">
    <citation type="submission" date="2020-05" db="EMBL/GenBank/DDBJ databases">
        <title>Phylogenomic resolution of chytrid fungi.</title>
        <authorList>
            <person name="Stajich J.E."/>
            <person name="Amses K."/>
            <person name="Simmons R."/>
            <person name="Seto K."/>
            <person name="Myers J."/>
            <person name="Bonds A."/>
            <person name="Quandt C.A."/>
            <person name="Barry K."/>
            <person name="Liu P."/>
            <person name="Grigoriev I."/>
            <person name="Longcore J.E."/>
            <person name="James T.Y."/>
        </authorList>
    </citation>
    <scope>NUCLEOTIDE SEQUENCE</scope>
    <source>
        <strain evidence="8">JEL0318</strain>
    </source>
</reference>
<comment type="subcellular location">
    <subcellularLocation>
        <location evidence="1">Endomembrane system</location>
    </subcellularLocation>
</comment>
<dbReference type="SUPFAM" id="SSF64356">
    <property type="entry name" value="SNARE-like"/>
    <property type="match status" value="1"/>
</dbReference>